<organism evidence="3 4">
    <name type="scientific">Eikenella corrodens</name>
    <dbReference type="NCBI Taxonomy" id="539"/>
    <lineage>
        <taxon>Bacteria</taxon>
        <taxon>Pseudomonadati</taxon>
        <taxon>Pseudomonadota</taxon>
        <taxon>Betaproteobacteria</taxon>
        <taxon>Neisseriales</taxon>
        <taxon>Neisseriaceae</taxon>
        <taxon>Eikenella</taxon>
    </lineage>
</organism>
<gene>
    <name evidence="3" type="ORF">ELB75_00855</name>
</gene>
<dbReference type="OrthoDB" id="8610797at2"/>
<dbReference type="Pfam" id="PF13827">
    <property type="entry name" value="DUF4189"/>
    <property type="match status" value="1"/>
</dbReference>
<sequence length="213" mass="22756">MIMPSHKKHLLAAAALATLLAGCQGSLAYEVLQAAKGNNGPSAQDVESMMPIVEAMKGLPSKAELATRPMHPRKWGGYAVSPEIKMLWTTDKAFDTPEAASADALKQCRQAGGRNCQTAVLYSNLCFTMAQGRRNGKGFDAMGYGPTHEFAKITATGNCQNQGGQGCHPTVGATPSCAVPCNVVTNKSCRYEDPGIIFPDKGMRMQKVPSFFR</sequence>
<dbReference type="EMBL" id="CP034670">
    <property type="protein sequence ID" value="AZR58717.1"/>
    <property type="molecule type" value="Genomic_DNA"/>
</dbReference>
<keyword evidence="1" id="KW-0732">Signal</keyword>
<dbReference type="PROSITE" id="PS51257">
    <property type="entry name" value="PROKAR_LIPOPROTEIN"/>
    <property type="match status" value="1"/>
</dbReference>
<evidence type="ECO:0000259" key="2">
    <source>
        <dbReference type="Pfam" id="PF13827"/>
    </source>
</evidence>
<dbReference type="Proteomes" id="UP000282435">
    <property type="component" value="Chromosome"/>
</dbReference>
<dbReference type="InterPro" id="IPR025240">
    <property type="entry name" value="DUF4189"/>
</dbReference>
<protein>
    <submittedName>
        <fullName evidence="3">DUF4189 domain-containing protein</fullName>
    </submittedName>
</protein>
<feature type="chain" id="PRO_5019485513" evidence="1">
    <location>
        <begin position="29"/>
        <end position="213"/>
    </location>
</feature>
<evidence type="ECO:0000313" key="3">
    <source>
        <dbReference type="EMBL" id="AZR58717.1"/>
    </source>
</evidence>
<feature type="signal peptide" evidence="1">
    <location>
        <begin position="1"/>
        <end position="28"/>
    </location>
</feature>
<feature type="domain" description="DUF4189" evidence="2">
    <location>
        <begin position="75"/>
        <end position="168"/>
    </location>
</feature>
<accession>A0A3S9SGV2</accession>
<dbReference type="AlphaFoldDB" id="A0A3S9SGV2"/>
<reference evidence="3 4" key="1">
    <citation type="submission" date="2018-12" db="EMBL/GenBank/DDBJ databases">
        <title>Genome sequencing of Eikenella corrodens KCOM 3110 (= JS217).</title>
        <authorList>
            <person name="Koo J.-K."/>
            <person name="Park S.-N."/>
            <person name="Lim Y.K."/>
        </authorList>
    </citation>
    <scope>NUCLEOTIDE SEQUENCE [LARGE SCALE GENOMIC DNA]</scope>
    <source>
        <strain evidence="3 4">KCOM 3110</strain>
    </source>
</reference>
<evidence type="ECO:0000313" key="4">
    <source>
        <dbReference type="Proteomes" id="UP000282435"/>
    </source>
</evidence>
<name>A0A3S9SGV2_EIKCO</name>
<evidence type="ECO:0000256" key="1">
    <source>
        <dbReference type="SAM" id="SignalP"/>
    </source>
</evidence>
<proteinExistence type="predicted"/>